<evidence type="ECO:0000313" key="9">
    <source>
        <dbReference type="Proteomes" id="UP000323521"/>
    </source>
</evidence>
<feature type="binding site" evidence="7">
    <location>
        <position position="18"/>
    </location>
    <ligand>
        <name>substrate</name>
    </ligand>
</feature>
<comment type="cofactor">
    <cofactor evidence="1 7">
        <name>Mg(2+)</name>
        <dbReference type="ChEBI" id="CHEBI:18420"/>
    </cofactor>
</comment>
<dbReference type="Proteomes" id="UP000323521">
    <property type="component" value="Chromosome"/>
</dbReference>
<dbReference type="OrthoDB" id="5187599at2"/>
<evidence type="ECO:0000256" key="3">
    <source>
        <dbReference type="ARBA" id="ARBA00022723"/>
    </source>
</evidence>
<dbReference type="PROSITE" id="PS00387">
    <property type="entry name" value="PPASE"/>
    <property type="match status" value="1"/>
</dbReference>
<comment type="similarity">
    <text evidence="7">Belongs to the PPase family.</text>
</comment>
<keyword evidence="5 7" id="KW-0460">Magnesium</keyword>
<proteinExistence type="inferred from homology"/>
<dbReference type="Pfam" id="PF00719">
    <property type="entry name" value="Pyrophosphatase"/>
    <property type="match status" value="1"/>
</dbReference>
<dbReference type="EMBL" id="CP017634">
    <property type="protein sequence ID" value="ATW23446.1"/>
    <property type="molecule type" value="Genomic_DNA"/>
</dbReference>
<keyword evidence="3 7" id="KW-0479">Metal-binding</keyword>
<evidence type="ECO:0000256" key="4">
    <source>
        <dbReference type="ARBA" id="ARBA00022801"/>
    </source>
</evidence>
<dbReference type="GO" id="GO:0000287">
    <property type="term" value="F:magnesium ion binding"/>
    <property type="evidence" value="ECO:0007669"/>
    <property type="project" value="UniProtKB-UniRule"/>
</dbReference>
<evidence type="ECO:0000256" key="6">
    <source>
        <dbReference type="ARBA" id="ARBA00047820"/>
    </source>
</evidence>
<feature type="binding site" evidence="7">
    <location>
        <position position="44"/>
    </location>
    <ligand>
        <name>substrate</name>
    </ligand>
</feature>
<dbReference type="Gene3D" id="3.90.80.10">
    <property type="entry name" value="Inorganic pyrophosphatase"/>
    <property type="match status" value="1"/>
</dbReference>
<evidence type="ECO:0000256" key="5">
    <source>
        <dbReference type="ARBA" id="ARBA00022842"/>
    </source>
</evidence>
<feature type="binding site" evidence="7">
    <location>
        <position position="128"/>
    </location>
    <ligand>
        <name>substrate</name>
    </ligand>
</feature>
<feature type="binding site" evidence="7">
    <location>
        <position position="32"/>
    </location>
    <ligand>
        <name>substrate</name>
    </ligand>
</feature>
<sequence>MEGTVKAFIEIPKGSNNKYEYDKEKGEFVLDRVLYSPLHYPGDYGFIPETLADDGDPVDVLVLVTNPTFPGCTMRVKPIGALLMADDKGEDIKVLCVPVADPRMSQFTDLDALPAHTLKEVEYFFSIYKDLEEKQVITRGWKDVSFAWQVIEKGKKAYPRAK</sequence>
<keyword evidence="2 7" id="KW-0963">Cytoplasm</keyword>
<dbReference type="CDD" id="cd00412">
    <property type="entry name" value="pyrophosphatase"/>
    <property type="match status" value="1"/>
</dbReference>
<dbReference type="AlphaFoldDB" id="A0A3G1KLU9"/>
<dbReference type="InterPro" id="IPR008162">
    <property type="entry name" value="Pyrophosphatase"/>
</dbReference>
<comment type="subcellular location">
    <subcellularLocation>
        <location evidence="7">Cytoplasm</location>
    </subcellularLocation>
</comment>
<dbReference type="GO" id="GO:0006796">
    <property type="term" value="P:phosphate-containing compound metabolic process"/>
    <property type="evidence" value="ECO:0007669"/>
    <property type="project" value="InterPro"/>
</dbReference>
<keyword evidence="9" id="KW-1185">Reference proteome</keyword>
<reference evidence="8 9" key="1">
    <citation type="submission" date="2016-10" db="EMBL/GenBank/DDBJ databases">
        <title>Complete Genome Sequence of Peptococcaceae strain DCMF.</title>
        <authorList>
            <person name="Edwards R.J."/>
            <person name="Holland S.I."/>
            <person name="Deshpande N.P."/>
            <person name="Wong Y.K."/>
            <person name="Ertan H."/>
            <person name="Manefield M."/>
            <person name="Russell T.L."/>
            <person name="Lee M.J."/>
        </authorList>
    </citation>
    <scope>NUCLEOTIDE SEQUENCE [LARGE SCALE GENOMIC DNA]</scope>
    <source>
        <strain evidence="8 9">DCMF</strain>
    </source>
</reference>
<dbReference type="KEGG" id="fwa:DCMF_00325"/>
<gene>
    <name evidence="7" type="primary">ppa</name>
    <name evidence="8" type="ORF">DCMF_00325</name>
</gene>
<dbReference type="EC" id="3.6.1.1" evidence="7"/>
<dbReference type="GO" id="GO:0004427">
    <property type="term" value="F:inorganic diphosphate phosphatase activity"/>
    <property type="evidence" value="ECO:0007669"/>
    <property type="project" value="UniProtKB-UniRule"/>
</dbReference>
<comment type="catalytic activity">
    <reaction evidence="6 7">
        <text>diphosphate + H2O = 2 phosphate + H(+)</text>
        <dbReference type="Rhea" id="RHEA:24576"/>
        <dbReference type="ChEBI" id="CHEBI:15377"/>
        <dbReference type="ChEBI" id="CHEBI:15378"/>
        <dbReference type="ChEBI" id="CHEBI:33019"/>
        <dbReference type="ChEBI" id="CHEBI:43474"/>
        <dbReference type="EC" id="3.6.1.1"/>
    </reaction>
</comment>
<name>A0A3G1KLU9_FORW1</name>
<dbReference type="FunFam" id="3.90.80.10:FF:000003">
    <property type="entry name" value="Inorganic pyrophosphatase"/>
    <property type="match status" value="1"/>
</dbReference>
<feature type="binding site" evidence="7">
    <location>
        <position position="54"/>
    </location>
    <ligand>
        <name>Mg(2+)</name>
        <dbReference type="ChEBI" id="CHEBI:18420"/>
        <label>1</label>
    </ligand>
</feature>
<dbReference type="GO" id="GO:0005737">
    <property type="term" value="C:cytoplasm"/>
    <property type="evidence" value="ECO:0007669"/>
    <property type="project" value="UniProtKB-SubCell"/>
</dbReference>
<protein>
    <recommendedName>
        <fullName evidence="7">Inorganic pyrophosphatase</fullName>
        <ecNumber evidence="7">3.6.1.1</ecNumber>
    </recommendedName>
    <alternativeName>
        <fullName evidence="7">Pyrophosphate phospho-hydrolase</fullName>
        <shortName evidence="7">PPase</shortName>
    </alternativeName>
</protein>
<dbReference type="SUPFAM" id="SSF50324">
    <property type="entry name" value="Inorganic pyrophosphatase"/>
    <property type="match status" value="1"/>
</dbReference>
<dbReference type="InterPro" id="IPR036649">
    <property type="entry name" value="Pyrophosphatase_sf"/>
</dbReference>
<evidence type="ECO:0000256" key="2">
    <source>
        <dbReference type="ARBA" id="ARBA00022490"/>
    </source>
</evidence>
<organism evidence="8 9">
    <name type="scientific">Formimonas warabiya</name>
    <dbReference type="NCBI Taxonomy" id="1761012"/>
    <lineage>
        <taxon>Bacteria</taxon>
        <taxon>Bacillati</taxon>
        <taxon>Bacillota</taxon>
        <taxon>Clostridia</taxon>
        <taxon>Eubacteriales</taxon>
        <taxon>Peptococcaceae</taxon>
        <taxon>Candidatus Formimonas</taxon>
    </lineage>
</organism>
<comment type="function">
    <text evidence="7">Catalyzes the hydrolysis of inorganic pyrophosphate (PPi) forming two phosphate ions.</text>
</comment>
<keyword evidence="4 7" id="KW-0378">Hydrolase</keyword>
<evidence type="ECO:0000313" key="8">
    <source>
        <dbReference type="EMBL" id="ATW23446.1"/>
    </source>
</evidence>
<evidence type="ECO:0000256" key="7">
    <source>
        <dbReference type="HAMAP-Rule" id="MF_00209"/>
    </source>
</evidence>
<evidence type="ECO:0000256" key="1">
    <source>
        <dbReference type="ARBA" id="ARBA00001946"/>
    </source>
</evidence>
<dbReference type="PANTHER" id="PTHR10286">
    <property type="entry name" value="INORGANIC PYROPHOSPHATASE"/>
    <property type="match status" value="1"/>
</dbReference>
<feature type="binding site" evidence="7">
    <location>
        <position position="59"/>
    </location>
    <ligand>
        <name>Mg(2+)</name>
        <dbReference type="ChEBI" id="CHEBI:18420"/>
        <label>1</label>
    </ligand>
</feature>
<dbReference type="HAMAP" id="MF_00209">
    <property type="entry name" value="Inorganic_PPase"/>
    <property type="match status" value="1"/>
</dbReference>
<feature type="binding site" evidence="7">
    <location>
        <position position="91"/>
    </location>
    <ligand>
        <name>Mg(2+)</name>
        <dbReference type="ChEBI" id="CHEBI:18420"/>
        <label>1</label>
    </ligand>
</feature>
<comment type="subunit">
    <text evidence="7">Homohexamer.</text>
</comment>
<dbReference type="RefSeq" id="WP_148132586.1">
    <property type="nucleotide sequence ID" value="NZ_CP017634.1"/>
</dbReference>
<feature type="binding site" evidence="7">
    <location>
        <position position="59"/>
    </location>
    <ligand>
        <name>Mg(2+)</name>
        <dbReference type="ChEBI" id="CHEBI:18420"/>
        <label>2</label>
    </ligand>
</feature>
<accession>A0A3G1KLU9</accession>